<evidence type="ECO:0000256" key="2">
    <source>
        <dbReference type="SAM" id="MobiDB-lite"/>
    </source>
</evidence>
<accession>A0A8S3TAR7</accession>
<dbReference type="AlphaFoldDB" id="A0A8S3TAR7"/>
<feature type="coiled-coil region" evidence="1">
    <location>
        <begin position="117"/>
        <end position="161"/>
    </location>
</feature>
<dbReference type="Pfam" id="PF22514">
    <property type="entry name" value="EXPB1_D1"/>
    <property type="match status" value="1"/>
</dbReference>
<proteinExistence type="predicted"/>
<sequence length="545" mass="60757">MPRGKPRGGNYSGNPRGGKRKRPQRNSKKSVNDSSSSDQTSFLDKRKCTKVNNNTQSYLCSNENNSSSSFNQNFPMNNSNQQYTGPMASSPIGYQPFQTYQQYPPPPLAHVTPPPNIQGIERTLQEMCQRMANIETKLTTLDKIESRLNKMETKFGSMDNEIIDCKKRISTLEQSAQFLSNAHDDLKGLKLKVDTINSGVELTKNENKEVRDKLVDIESQNLKQNLVFFELEEASENNEGAKGGATGEKGGATGSTYNENCVNKILEFCENQLKIENAKDKITLEKAYRLGKRKDGAAKPRPIVVKFRKFEDREMIRSVSNRLKKHQLWYKPTVSQRGSRKTEKTVYSVSANQKCSGNPRRYNGKSCASTTNYHDSHKGACGCGPASGDAQFGWNAGSFVAAASQMYFDSGNKGWCGQHCGQCIKLTTTGGYVPGQGGPVREGLSKTFMITNLCPNIYPNQDWCNQGSQYGGHNKYGYELHLDLENGRSQVTGMGWNNPETTWEVVNCDSEHNHDHRTPSNSMYGQCQCAHQGKRGLNETSNESL</sequence>
<reference evidence="3" key="1">
    <citation type="submission" date="2021-03" db="EMBL/GenBank/DDBJ databases">
        <authorList>
            <person name="Bekaert M."/>
        </authorList>
    </citation>
    <scope>NUCLEOTIDE SEQUENCE</scope>
</reference>
<dbReference type="Gene3D" id="1.20.5.1070">
    <property type="entry name" value="Head and neck region of the ectodomain of NDV fusion glycoprotein"/>
    <property type="match status" value="1"/>
</dbReference>
<dbReference type="Gene3D" id="2.40.40.10">
    <property type="entry name" value="RlpA-like domain"/>
    <property type="match status" value="1"/>
</dbReference>
<dbReference type="SUPFAM" id="SSF50685">
    <property type="entry name" value="Barwin-like endoglucanases"/>
    <property type="match status" value="1"/>
</dbReference>
<protein>
    <submittedName>
        <fullName evidence="3">Endoglucanase</fullName>
    </submittedName>
</protein>
<dbReference type="OrthoDB" id="6038816at2759"/>
<dbReference type="InterPro" id="IPR036908">
    <property type="entry name" value="RlpA-like_sf"/>
</dbReference>
<gene>
    <name evidence="3" type="ORF">MEDL_43660</name>
</gene>
<keyword evidence="4" id="KW-1185">Reference proteome</keyword>
<feature type="region of interest" description="Disordered" evidence="2">
    <location>
        <begin position="1"/>
        <end position="48"/>
    </location>
</feature>
<name>A0A8S3TAR7_MYTED</name>
<evidence type="ECO:0000313" key="3">
    <source>
        <dbReference type="EMBL" id="CAG2230858.1"/>
    </source>
</evidence>
<dbReference type="Proteomes" id="UP000683360">
    <property type="component" value="Unassembled WGS sequence"/>
</dbReference>
<dbReference type="CDD" id="cd22278">
    <property type="entry name" value="DPBB_GH45_endoglucanase"/>
    <property type="match status" value="1"/>
</dbReference>
<feature type="compositionally biased region" description="Basic residues" evidence="2">
    <location>
        <begin position="17"/>
        <end position="28"/>
    </location>
</feature>
<evidence type="ECO:0000256" key="1">
    <source>
        <dbReference type="SAM" id="Coils"/>
    </source>
</evidence>
<dbReference type="Gene3D" id="3.30.70.1820">
    <property type="entry name" value="L1 transposable element, RRM domain"/>
    <property type="match status" value="1"/>
</dbReference>
<organism evidence="3 4">
    <name type="scientific">Mytilus edulis</name>
    <name type="common">Blue mussel</name>
    <dbReference type="NCBI Taxonomy" id="6550"/>
    <lineage>
        <taxon>Eukaryota</taxon>
        <taxon>Metazoa</taxon>
        <taxon>Spiralia</taxon>
        <taxon>Lophotrochozoa</taxon>
        <taxon>Mollusca</taxon>
        <taxon>Bivalvia</taxon>
        <taxon>Autobranchia</taxon>
        <taxon>Pteriomorphia</taxon>
        <taxon>Mytilida</taxon>
        <taxon>Mytiloidea</taxon>
        <taxon>Mytilidae</taxon>
        <taxon>Mytilinae</taxon>
        <taxon>Mytilus</taxon>
    </lineage>
</organism>
<comment type="caution">
    <text evidence="3">The sequence shown here is derived from an EMBL/GenBank/DDBJ whole genome shotgun (WGS) entry which is preliminary data.</text>
</comment>
<evidence type="ECO:0000313" key="4">
    <source>
        <dbReference type="Proteomes" id="UP000683360"/>
    </source>
</evidence>
<keyword evidence="1" id="KW-0175">Coiled coil</keyword>
<dbReference type="EMBL" id="CAJPWZ010002106">
    <property type="protein sequence ID" value="CAG2230858.1"/>
    <property type="molecule type" value="Genomic_DNA"/>
</dbReference>